<name>A0ABQ5UJN7_9HYPH</name>
<proteinExistence type="predicted"/>
<organism evidence="1 2">
    <name type="scientific">Devosia yakushimensis</name>
    <dbReference type="NCBI Taxonomy" id="470028"/>
    <lineage>
        <taxon>Bacteria</taxon>
        <taxon>Pseudomonadati</taxon>
        <taxon>Pseudomonadota</taxon>
        <taxon>Alphaproteobacteria</taxon>
        <taxon>Hyphomicrobiales</taxon>
        <taxon>Devosiaceae</taxon>
        <taxon>Devosia</taxon>
    </lineage>
</organism>
<reference evidence="1" key="1">
    <citation type="journal article" date="2014" name="Int. J. Syst. Evol. Microbiol.">
        <title>Complete genome of a new Firmicutes species belonging to the dominant human colonic microbiota ('Ruminococcus bicirculans') reveals two chromosomes and a selective capacity to utilize plant glucans.</title>
        <authorList>
            <consortium name="NISC Comparative Sequencing Program"/>
            <person name="Wegmann U."/>
            <person name="Louis P."/>
            <person name="Goesmann A."/>
            <person name="Henrissat B."/>
            <person name="Duncan S.H."/>
            <person name="Flint H.J."/>
        </authorList>
    </citation>
    <scope>NUCLEOTIDE SEQUENCE</scope>
    <source>
        <strain evidence="1">NBRC 103855</strain>
    </source>
</reference>
<keyword evidence="2" id="KW-1185">Reference proteome</keyword>
<gene>
    <name evidence="1" type="ORF">GCM10007913_39820</name>
</gene>
<reference evidence="1" key="2">
    <citation type="submission" date="2023-01" db="EMBL/GenBank/DDBJ databases">
        <title>Draft genome sequence of Devosia yakushimensis strain NBRC 103855.</title>
        <authorList>
            <person name="Sun Q."/>
            <person name="Mori K."/>
        </authorList>
    </citation>
    <scope>NUCLEOTIDE SEQUENCE</scope>
    <source>
        <strain evidence="1">NBRC 103855</strain>
    </source>
</reference>
<evidence type="ECO:0000313" key="1">
    <source>
        <dbReference type="EMBL" id="GLQ12050.1"/>
    </source>
</evidence>
<sequence length="158" mass="17142">MAAIDQGAATHTGRIAGIGDCMRRYLMFGPVGRDMNTRPVVSIWASIVSIERIAVISQMIPVATVFIVKPTSAFYQQHSLAAEREFTCDYAATCTGPNNDGVEVLAEVGFWTGRSSGSRRALWAFRKAMLVSDLAPRNCIRISAIAGISVDRLGHPVR</sequence>
<comment type="caution">
    <text evidence="1">The sequence shown here is derived from an EMBL/GenBank/DDBJ whole genome shotgun (WGS) entry which is preliminary data.</text>
</comment>
<dbReference type="EMBL" id="BSNG01000003">
    <property type="protein sequence ID" value="GLQ12050.1"/>
    <property type="molecule type" value="Genomic_DNA"/>
</dbReference>
<accession>A0ABQ5UJN7</accession>
<dbReference type="Proteomes" id="UP001161406">
    <property type="component" value="Unassembled WGS sequence"/>
</dbReference>
<protein>
    <submittedName>
        <fullName evidence="1">Uncharacterized protein</fullName>
    </submittedName>
</protein>
<evidence type="ECO:0000313" key="2">
    <source>
        <dbReference type="Proteomes" id="UP001161406"/>
    </source>
</evidence>